<dbReference type="OrthoDB" id="2444602at2759"/>
<gene>
    <name evidence="2" type="ORF">KI688_000419</name>
</gene>
<dbReference type="EMBL" id="JAHRHY010000001">
    <property type="protein sequence ID" value="KAG9072648.1"/>
    <property type="molecule type" value="Genomic_DNA"/>
</dbReference>
<evidence type="ECO:0000313" key="3">
    <source>
        <dbReference type="Proteomes" id="UP000707451"/>
    </source>
</evidence>
<evidence type="ECO:0000256" key="1">
    <source>
        <dbReference type="SAM" id="MobiDB-lite"/>
    </source>
</evidence>
<feature type="region of interest" description="Disordered" evidence="1">
    <location>
        <begin position="1"/>
        <end position="97"/>
    </location>
</feature>
<dbReference type="Proteomes" id="UP000707451">
    <property type="component" value="Unassembled WGS sequence"/>
</dbReference>
<dbReference type="SUPFAM" id="SSF47095">
    <property type="entry name" value="HMG-box"/>
    <property type="match status" value="1"/>
</dbReference>
<feature type="compositionally biased region" description="Basic residues" evidence="1">
    <location>
        <begin position="80"/>
        <end position="93"/>
    </location>
</feature>
<feature type="compositionally biased region" description="Polar residues" evidence="1">
    <location>
        <begin position="148"/>
        <end position="157"/>
    </location>
</feature>
<proteinExistence type="predicted"/>
<organism evidence="2 3">
    <name type="scientific">Linnemannia hyalina</name>
    <dbReference type="NCBI Taxonomy" id="64524"/>
    <lineage>
        <taxon>Eukaryota</taxon>
        <taxon>Fungi</taxon>
        <taxon>Fungi incertae sedis</taxon>
        <taxon>Mucoromycota</taxon>
        <taxon>Mortierellomycotina</taxon>
        <taxon>Mortierellomycetes</taxon>
        <taxon>Mortierellales</taxon>
        <taxon>Mortierellaceae</taxon>
        <taxon>Linnemannia</taxon>
    </lineage>
</organism>
<accession>A0A9P7Y5E6</accession>
<feature type="compositionally biased region" description="Polar residues" evidence="1">
    <location>
        <begin position="11"/>
        <end position="21"/>
    </location>
</feature>
<dbReference type="CDD" id="cd00084">
    <property type="entry name" value="HMG-box_SF"/>
    <property type="match status" value="1"/>
</dbReference>
<name>A0A9P7Y5E6_9FUNG</name>
<evidence type="ECO:0000313" key="2">
    <source>
        <dbReference type="EMBL" id="KAG9072648.1"/>
    </source>
</evidence>
<dbReference type="AlphaFoldDB" id="A0A9P7Y5E6"/>
<dbReference type="InterPro" id="IPR036910">
    <property type="entry name" value="HMG_box_dom_sf"/>
</dbReference>
<comment type="caution">
    <text evidence="2">The sequence shown here is derived from an EMBL/GenBank/DDBJ whole genome shotgun (WGS) entry which is preliminary data.</text>
</comment>
<reference evidence="2" key="1">
    <citation type="submission" date="2021-06" db="EMBL/GenBank/DDBJ databases">
        <title>Genome Sequence of Mortierella hyaline Strain SCG-10, a Cold-Adapted, Nitrate-Reducing Fungus Isolated from Soil in Minnesota, USA.</title>
        <authorList>
            <person name="Aldossari N."/>
        </authorList>
    </citation>
    <scope>NUCLEOTIDE SEQUENCE</scope>
    <source>
        <strain evidence="2">SCG-10</strain>
    </source>
</reference>
<protein>
    <submittedName>
        <fullName evidence="2">Uncharacterized protein</fullName>
    </submittedName>
</protein>
<sequence length="198" mass="21607">MSFSDHAPATASCSRSGNSFYTGADGERRLAGEKEESTGVQSDVDTIEGHASEEDTSEPTFFPKSEFDKRTSNPNLKTTKTGKIRHKSRKIGVSKKSTAYNRFLRQRSKVLAEQLPNLTPQQRMKRIAEEWTVSEKNQHKTRRKSRFLGSTSEQTLPSAPPSNADASTTPAISIATATVISATTDIIALDNASPDDAS</sequence>
<feature type="region of interest" description="Disordered" evidence="1">
    <location>
        <begin position="131"/>
        <end position="169"/>
    </location>
</feature>
<keyword evidence="3" id="KW-1185">Reference proteome</keyword>
<feature type="compositionally biased region" description="Basic and acidic residues" evidence="1">
    <location>
        <begin position="25"/>
        <end position="37"/>
    </location>
</feature>